<dbReference type="Proteomes" id="UP001606305">
    <property type="component" value="Unassembled WGS sequence"/>
</dbReference>
<reference evidence="5 6" key="1">
    <citation type="submission" date="2024-09" db="EMBL/GenBank/DDBJ databases">
        <title>Novel species of the genus Pelomonas and Roseateles isolated from streams.</title>
        <authorList>
            <person name="Lu H."/>
        </authorList>
    </citation>
    <scope>NUCLEOTIDE SEQUENCE [LARGE SCALE GENOMIC DNA]</scope>
    <source>
        <strain evidence="5 6">BYS96W</strain>
    </source>
</reference>
<evidence type="ECO:0000259" key="4">
    <source>
        <dbReference type="PROSITE" id="PS51677"/>
    </source>
</evidence>
<feature type="domain" description="NodB homology" evidence="4">
    <location>
        <begin position="64"/>
        <end position="244"/>
    </location>
</feature>
<dbReference type="EMBL" id="JBIGIA010000023">
    <property type="protein sequence ID" value="MFG6459466.1"/>
    <property type="molecule type" value="Genomic_DNA"/>
</dbReference>
<organism evidence="5 6">
    <name type="scientific">Pelomonas nitida</name>
    <dbReference type="NCBI Taxonomy" id="3299027"/>
    <lineage>
        <taxon>Bacteria</taxon>
        <taxon>Pseudomonadati</taxon>
        <taxon>Pseudomonadota</taxon>
        <taxon>Betaproteobacteria</taxon>
        <taxon>Burkholderiales</taxon>
        <taxon>Sphaerotilaceae</taxon>
        <taxon>Roseateles</taxon>
    </lineage>
</organism>
<keyword evidence="1" id="KW-0479">Metal-binding</keyword>
<comment type="caution">
    <text evidence="5">The sequence shown here is derived from an EMBL/GenBank/DDBJ whole genome shotgun (WGS) entry which is preliminary data.</text>
</comment>
<dbReference type="PANTHER" id="PTHR10587:SF133">
    <property type="entry name" value="CHITIN DEACETYLASE 1-RELATED"/>
    <property type="match status" value="1"/>
</dbReference>
<dbReference type="EC" id="3.-.-.-" evidence="5"/>
<dbReference type="Gene3D" id="3.20.20.370">
    <property type="entry name" value="Glycoside hydrolase/deacetylase"/>
    <property type="match status" value="1"/>
</dbReference>
<gene>
    <name evidence="5" type="ORF">ACG00X_21745</name>
</gene>
<keyword evidence="2 5" id="KW-0378">Hydrolase</keyword>
<accession>A0ABW7GC46</accession>
<evidence type="ECO:0000313" key="6">
    <source>
        <dbReference type="Proteomes" id="UP001606305"/>
    </source>
</evidence>
<keyword evidence="3" id="KW-0732">Signal</keyword>
<dbReference type="RefSeq" id="WP_394491493.1">
    <property type="nucleotide sequence ID" value="NZ_JBIGIA010000023.1"/>
</dbReference>
<name>A0ABW7GC46_9BURK</name>
<dbReference type="InterPro" id="IPR050248">
    <property type="entry name" value="Polysacc_deacetylase_ArnD"/>
</dbReference>
<protein>
    <submittedName>
        <fullName evidence="5">Polysaccharide deacetylase family protein</fullName>
        <ecNumber evidence="5">3.-.-.-</ecNumber>
    </submittedName>
</protein>
<feature type="chain" id="PRO_5045577330" evidence="3">
    <location>
        <begin position="18"/>
        <end position="249"/>
    </location>
</feature>
<evidence type="ECO:0000313" key="5">
    <source>
        <dbReference type="EMBL" id="MFG6459466.1"/>
    </source>
</evidence>
<dbReference type="PANTHER" id="PTHR10587">
    <property type="entry name" value="GLYCOSYL TRANSFERASE-RELATED"/>
    <property type="match status" value="1"/>
</dbReference>
<feature type="signal peptide" evidence="3">
    <location>
        <begin position="1"/>
        <end position="17"/>
    </location>
</feature>
<dbReference type="SUPFAM" id="SSF88713">
    <property type="entry name" value="Glycoside hydrolase/deacetylase"/>
    <property type="match status" value="1"/>
</dbReference>
<evidence type="ECO:0000256" key="1">
    <source>
        <dbReference type="ARBA" id="ARBA00022723"/>
    </source>
</evidence>
<dbReference type="InterPro" id="IPR002509">
    <property type="entry name" value="NODB_dom"/>
</dbReference>
<sequence>MKPLLALLMAGATSTFAAGAVADVAASPACGADALGTSRTLTLKREAAAWGTAQHAPLPGLAPGEVVLTFDDGPRPESTPLVLKALAEQCVKATFFMNGEPMSRHAELARAVRDAGHSVGMHGYRHDNFSEMPAAAQLADLDAMRAAYTAALGREPAAYRFPFLAESPALLAALKARGLTVMSVDAGAEDWLPDQTPQMLADKLLGQLAKTGGGIILLHDAQDQTARALPFLLQTLKAKGYKAVHLRWD</sequence>
<proteinExistence type="predicted"/>
<dbReference type="GO" id="GO:0016787">
    <property type="term" value="F:hydrolase activity"/>
    <property type="evidence" value="ECO:0007669"/>
    <property type="project" value="UniProtKB-KW"/>
</dbReference>
<evidence type="ECO:0000256" key="2">
    <source>
        <dbReference type="ARBA" id="ARBA00022801"/>
    </source>
</evidence>
<dbReference type="PROSITE" id="PS51677">
    <property type="entry name" value="NODB"/>
    <property type="match status" value="1"/>
</dbReference>
<evidence type="ECO:0000256" key="3">
    <source>
        <dbReference type="SAM" id="SignalP"/>
    </source>
</evidence>
<keyword evidence="6" id="KW-1185">Reference proteome</keyword>
<dbReference type="Pfam" id="PF01522">
    <property type="entry name" value="Polysacc_deac_1"/>
    <property type="match status" value="1"/>
</dbReference>
<dbReference type="InterPro" id="IPR011330">
    <property type="entry name" value="Glyco_hydro/deAcase_b/a-brl"/>
</dbReference>
<dbReference type="CDD" id="cd10917">
    <property type="entry name" value="CE4_NodB_like_6s_7s"/>
    <property type="match status" value="1"/>
</dbReference>